<comment type="subcellular location">
    <subcellularLocation>
        <location evidence="3">Cell membrane</location>
    </subcellularLocation>
</comment>
<organism evidence="15 16">
    <name type="scientific">Candidatus Microbacterium stercoravium</name>
    <dbReference type="NCBI Taxonomy" id="2838697"/>
    <lineage>
        <taxon>Bacteria</taxon>
        <taxon>Bacillati</taxon>
        <taxon>Actinomycetota</taxon>
        <taxon>Actinomycetes</taxon>
        <taxon>Micrococcales</taxon>
        <taxon>Microbacteriaceae</taxon>
        <taxon>Microbacterium</taxon>
    </lineage>
</organism>
<keyword evidence="9 12" id="KW-1133">Transmembrane helix</keyword>
<dbReference type="Proteomes" id="UP000824220">
    <property type="component" value="Unassembled WGS sequence"/>
</dbReference>
<evidence type="ECO:0000313" key="15">
    <source>
        <dbReference type="EMBL" id="HJA04812.1"/>
    </source>
</evidence>
<dbReference type="InterPro" id="IPR003661">
    <property type="entry name" value="HisK_dim/P_dom"/>
</dbReference>
<dbReference type="InterPro" id="IPR036097">
    <property type="entry name" value="HisK_dim/P_sf"/>
</dbReference>
<evidence type="ECO:0000256" key="6">
    <source>
        <dbReference type="ARBA" id="ARBA00022679"/>
    </source>
</evidence>
<dbReference type="SMART" id="SM00304">
    <property type="entry name" value="HAMP"/>
    <property type="match status" value="1"/>
</dbReference>
<proteinExistence type="predicted"/>
<dbReference type="FunFam" id="1.10.287.130:FF:000001">
    <property type="entry name" value="Two-component sensor histidine kinase"/>
    <property type="match status" value="1"/>
</dbReference>
<keyword evidence="11 12" id="KW-0472">Membrane</keyword>
<dbReference type="InterPro" id="IPR005467">
    <property type="entry name" value="His_kinase_dom"/>
</dbReference>
<gene>
    <name evidence="15" type="ORF">H9800_08125</name>
</gene>
<evidence type="ECO:0000256" key="5">
    <source>
        <dbReference type="ARBA" id="ARBA00022553"/>
    </source>
</evidence>
<dbReference type="SMART" id="SM00388">
    <property type="entry name" value="HisKA"/>
    <property type="match status" value="1"/>
</dbReference>
<evidence type="ECO:0000256" key="3">
    <source>
        <dbReference type="ARBA" id="ARBA00004236"/>
    </source>
</evidence>
<dbReference type="InterPro" id="IPR004358">
    <property type="entry name" value="Sig_transdc_His_kin-like_C"/>
</dbReference>
<evidence type="ECO:0000256" key="7">
    <source>
        <dbReference type="ARBA" id="ARBA00022692"/>
    </source>
</evidence>
<keyword evidence="5" id="KW-0597">Phosphoprotein</keyword>
<dbReference type="EC" id="2.7.13.3" evidence="4"/>
<keyword evidence="6" id="KW-0808">Transferase</keyword>
<evidence type="ECO:0000256" key="2">
    <source>
        <dbReference type="ARBA" id="ARBA00001968"/>
    </source>
</evidence>
<dbReference type="PROSITE" id="PS50109">
    <property type="entry name" value="HIS_KIN"/>
    <property type="match status" value="1"/>
</dbReference>
<feature type="domain" description="Histidine kinase" evidence="13">
    <location>
        <begin position="263"/>
        <end position="480"/>
    </location>
</feature>
<keyword evidence="8 15" id="KW-0418">Kinase</keyword>
<evidence type="ECO:0000256" key="11">
    <source>
        <dbReference type="ARBA" id="ARBA00023136"/>
    </source>
</evidence>
<dbReference type="InterPro" id="IPR003594">
    <property type="entry name" value="HATPase_dom"/>
</dbReference>
<dbReference type="CDD" id="cd06225">
    <property type="entry name" value="HAMP"/>
    <property type="match status" value="1"/>
</dbReference>
<dbReference type="Pfam" id="PF02518">
    <property type="entry name" value="HATPase_c"/>
    <property type="match status" value="1"/>
</dbReference>
<evidence type="ECO:0000256" key="8">
    <source>
        <dbReference type="ARBA" id="ARBA00022777"/>
    </source>
</evidence>
<dbReference type="PANTHER" id="PTHR43711">
    <property type="entry name" value="TWO-COMPONENT HISTIDINE KINASE"/>
    <property type="match status" value="1"/>
</dbReference>
<dbReference type="Gene3D" id="6.10.340.10">
    <property type="match status" value="1"/>
</dbReference>
<dbReference type="EMBL" id="DXAM01000114">
    <property type="protein sequence ID" value="HJA04812.1"/>
    <property type="molecule type" value="Genomic_DNA"/>
</dbReference>
<dbReference type="GO" id="GO:0005886">
    <property type="term" value="C:plasma membrane"/>
    <property type="evidence" value="ECO:0007669"/>
    <property type="project" value="UniProtKB-SubCell"/>
</dbReference>
<keyword evidence="10" id="KW-0902">Two-component regulatory system</keyword>
<evidence type="ECO:0000256" key="9">
    <source>
        <dbReference type="ARBA" id="ARBA00022989"/>
    </source>
</evidence>
<dbReference type="InterPro" id="IPR036890">
    <property type="entry name" value="HATPase_C_sf"/>
</dbReference>
<dbReference type="InterPro" id="IPR050736">
    <property type="entry name" value="Sensor_HK_Regulatory"/>
</dbReference>
<dbReference type="SUPFAM" id="SSF47384">
    <property type="entry name" value="Homodimeric domain of signal transducing histidine kinase"/>
    <property type="match status" value="1"/>
</dbReference>
<feature type="domain" description="HAMP" evidence="14">
    <location>
        <begin position="186"/>
        <end position="248"/>
    </location>
</feature>
<dbReference type="AlphaFoldDB" id="A0A9D2H6H9"/>
<dbReference type="SMART" id="SM00387">
    <property type="entry name" value="HATPase_c"/>
    <property type="match status" value="1"/>
</dbReference>
<evidence type="ECO:0000256" key="12">
    <source>
        <dbReference type="SAM" id="Phobius"/>
    </source>
</evidence>
<name>A0A9D2H6H9_9MICO</name>
<comment type="catalytic activity">
    <reaction evidence="1">
        <text>ATP + protein L-histidine = ADP + protein N-phospho-L-histidine.</text>
        <dbReference type="EC" id="2.7.13.3"/>
    </reaction>
</comment>
<dbReference type="PRINTS" id="PR00344">
    <property type="entry name" value="BCTRLSENSOR"/>
</dbReference>
<dbReference type="FunFam" id="3.30.565.10:FF:000006">
    <property type="entry name" value="Sensor histidine kinase WalK"/>
    <property type="match status" value="1"/>
</dbReference>
<dbReference type="Pfam" id="PF00512">
    <property type="entry name" value="HisKA"/>
    <property type="match status" value="1"/>
</dbReference>
<feature type="transmembrane region" description="Helical" evidence="12">
    <location>
        <begin position="162"/>
        <end position="185"/>
    </location>
</feature>
<dbReference type="PANTHER" id="PTHR43711:SF1">
    <property type="entry name" value="HISTIDINE KINASE 1"/>
    <property type="match status" value="1"/>
</dbReference>
<sequence>MTLQSRLMITIFAIVAVIMLVISLVTGVVLSNVLNGQADARANEALTNLKNEFGIGMLDGTAKDQLQSAQAAPGTLLVIVSPFTGTTGAIVGSDYERNVLNDAQIERIIDAAQSNPSSPLTSVVLSGLGGFRVGEIAPRGSGDTIGVFGLSTAGESATLRQMLWAIGFATIGGMLLLGIATSGVIRSGLRPLRGVAQTAQRVSRQRLDQGDVSIAERVPSHLADPGTEVGQVGSALNTLLDHVEDSLSARQRNEETMRSFVADASHELRTPLASIRGYSELSLRDATLSDTSRQSLQRIEAQSQRMTGLVEDLLLLARLDEGKELVYEMVDLNEVVVDAVADQAIAGMEHDWGADVGEEPVLVAGDRSRLTQVVTNLLANARTHTPEGTAVTVGLRTRGEGSATRAVLTVTDTGPGIDQELQEKLFTRFMRADTSRARKTGGSGLGLSIAKAIVEAHHGTIAVTSRPGETTFTVELPAKPAAAQTDAEGAGE</sequence>
<dbReference type="GO" id="GO:0000155">
    <property type="term" value="F:phosphorelay sensor kinase activity"/>
    <property type="evidence" value="ECO:0007669"/>
    <property type="project" value="InterPro"/>
</dbReference>
<evidence type="ECO:0000256" key="10">
    <source>
        <dbReference type="ARBA" id="ARBA00023012"/>
    </source>
</evidence>
<dbReference type="Gene3D" id="1.10.287.130">
    <property type="match status" value="1"/>
</dbReference>
<accession>A0A9D2H6H9</accession>
<evidence type="ECO:0000259" key="14">
    <source>
        <dbReference type="PROSITE" id="PS50885"/>
    </source>
</evidence>
<evidence type="ECO:0000256" key="4">
    <source>
        <dbReference type="ARBA" id="ARBA00012438"/>
    </source>
</evidence>
<keyword evidence="7 12" id="KW-0812">Transmembrane</keyword>
<evidence type="ECO:0000256" key="1">
    <source>
        <dbReference type="ARBA" id="ARBA00000085"/>
    </source>
</evidence>
<feature type="transmembrane region" description="Helical" evidence="12">
    <location>
        <begin position="7"/>
        <end position="30"/>
    </location>
</feature>
<evidence type="ECO:0000313" key="16">
    <source>
        <dbReference type="Proteomes" id="UP000824220"/>
    </source>
</evidence>
<evidence type="ECO:0000259" key="13">
    <source>
        <dbReference type="PROSITE" id="PS50109"/>
    </source>
</evidence>
<reference evidence="15" key="2">
    <citation type="submission" date="2021-04" db="EMBL/GenBank/DDBJ databases">
        <authorList>
            <person name="Gilroy R."/>
        </authorList>
    </citation>
    <scope>NUCLEOTIDE SEQUENCE</scope>
    <source>
        <strain evidence="15">ChiHjej8B7-3636</strain>
    </source>
</reference>
<dbReference type="PROSITE" id="PS50885">
    <property type="entry name" value="HAMP"/>
    <property type="match status" value="1"/>
</dbReference>
<reference evidence="15" key="1">
    <citation type="journal article" date="2021" name="PeerJ">
        <title>Extensive microbial diversity within the chicken gut microbiome revealed by metagenomics and culture.</title>
        <authorList>
            <person name="Gilroy R."/>
            <person name="Ravi A."/>
            <person name="Getino M."/>
            <person name="Pursley I."/>
            <person name="Horton D.L."/>
            <person name="Alikhan N.F."/>
            <person name="Baker D."/>
            <person name="Gharbi K."/>
            <person name="Hall N."/>
            <person name="Watson M."/>
            <person name="Adriaenssens E.M."/>
            <person name="Foster-Nyarko E."/>
            <person name="Jarju S."/>
            <person name="Secka A."/>
            <person name="Antonio M."/>
            <person name="Oren A."/>
            <person name="Chaudhuri R.R."/>
            <person name="La Ragione R."/>
            <person name="Hildebrand F."/>
            <person name="Pallen M.J."/>
        </authorList>
    </citation>
    <scope>NUCLEOTIDE SEQUENCE</scope>
    <source>
        <strain evidence="15">ChiHjej8B7-3636</strain>
    </source>
</reference>
<dbReference type="SUPFAM" id="SSF55874">
    <property type="entry name" value="ATPase domain of HSP90 chaperone/DNA topoisomerase II/histidine kinase"/>
    <property type="match status" value="1"/>
</dbReference>
<dbReference type="InterPro" id="IPR003660">
    <property type="entry name" value="HAMP_dom"/>
</dbReference>
<comment type="caution">
    <text evidence="15">The sequence shown here is derived from an EMBL/GenBank/DDBJ whole genome shotgun (WGS) entry which is preliminary data.</text>
</comment>
<dbReference type="CDD" id="cd00082">
    <property type="entry name" value="HisKA"/>
    <property type="match status" value="1"/>
</dbReference>
<dbReference type="GO" id="GO:0005509">
    <property type="term" value="F:calcium ion binding"/>
    <property type="evidence" value="ECO:0007669"/>
    <property type="project" value="UniProtKB-ARBA"/>
</dbReference>
<dbReference type="Gene3D" id="3.30.565.10">
    <property type="entry name" value="Histidine kinase-like ATPase, C-terminal domain"/>
    <property type="match status" value="1"/>
</dbReference>
<comment type="cofactor">
    <cofactor evidence="2">
        <name>a divalent metal cation</name>
        <dbReference type="ChEBI" id="CHEBI:60240"/>
    </cofactor>
</comment>
<protein>
    <recommendedName>
        <fullName evidence="4">histidine kinase</fullName>
        <ecNumber evidence="4">2.7.13.3</ecNumber>
    </recommendedName>
</protein>